<organism evidence="1 2">
    <name type="scientific">Holotrichia oblita</name>
    <name type="common">Chafer beetle</name>
    <dbReference type="NCBI Taxonomy" id="644536"/>
    <lineage>
        <taxon>Eukaryota</taxon>
        <taxon>Metazoa</taxon>
        <taxon>Ecdysozoa</taxon>
        <taxon>Arthropoda</taxon>
        <taxon>Hexapoda</taxon>
        <taxon>Insecta</taxon>
        <taxon>Pterygota</taxon>
        <taxon>Neoptera</taxon>
        <taxon>Endopterygota</taxon>
        <taxon>Coleoptera</taxon>
        <taxon>Polyphaga</taxon>
        <taxon>Scarabaeiformia</taxon>
        <taxon>Scarabaeidae</taxon>
        <taxon>Melolonthinae</taxon>
        <taxon>Holotrichia</taxon>
    </lineage>
</organism>
<dbReference type="EMBL" id="CM043016">
    <property type="protein sequence ID" value="KAI4467696.1"/>
    <property type="molecule type" value="Genomic_DNA"/>
</dbReference>
<proteinExistence type="predicted"/>
<evidence type="ECO:0000313" key="2">
    <source>
        <dbReference type="Proteomes" id="UP001056778"/>
    </source>
</evidence>
<dbReference type="Proteomes" id="UP001056778">
    <property type="component" value="Chromosome 2"/>
</dbReference>
<keyword evidence="1" id="KW-0131">Cell cycle</keyword>
<evidence type="ECO:0000313" key="1">
    <source>
        <dbReference type="EMBL" id="KAI4467696.1"/>
    </source>
</evidence>
<accession>A0ACB9TLL9</accession>
<reference evidence="1" key="1">
    <citation type="submission" date="2022-04" db="EMBL/GenBank/DDBJ databases">
        <title>Chromosome-scale genome assembly of Holotrichia oblita Faldermann.</title>
        <authorList>
            <person name="Rongchong L."/>
        </authorList>
    </citation>
    <scope>NUCLEOTIDE SEQUENCE</scope>
    <source>
        <strain evidence="1">81SQS9</strain>
    </source>
</reference>
<keyword evidence="1" id="KW-0132">Cell division</keyword>
<comment type="caution">
    <text evidence="1">The sequence shown here is derived from an EMBL/GenBank/DDBJ whole genome shotgun (WGS) entry which is preliminary data.</text>
</comment>
<keyword evidence="2" id="KW-1185">Reference proteome</keyword>
<sequence length="700" mass="78480">MANIHLSDRKSGARRNLNESFNESNSFTSPIQNYSIVSPDESEEINDLKLRMRKSLSSILKNKSISELSKSLKNNLQIDKANPYVDMERLSIKQPSPELKKNTLNQNVLQLNNSQKLRRSTRTKQRISYVDLISPPKTPKRNRKYSTSSESSSVAGVEYLTPSKKANIQISDKLNTKTKLTRLENSPKRSTKKDAGLDSDDEQMFEITKESTTLGKKYGSNLKHSTPVDNILCTPGKRNSIMPAKYLDYCNDISPTKKKKTEVKECFVNLSNSVDIDKSSSPTAKNKSSRINPTVKLNNLNTPKKTVCSQSENEINTALRRETQQFSNMQQTPKTVKYTPSAKAKLIREGIVTPSVQARGTPLQKNCTPLNKARAKLHVSYLPDLLPCRGKEYENIFNFLEGKLLDGCGGCMYISGVPGTGKTATVTDVLRKLEEKCRKTIPDFQSVSINGMKLSEPRQSYVEILKQLTGKTLQWEQAQLTLDNLFTKKQGTKSKPIILLVDELDILCTKRQDVVYNLLDWPTRASVQLIVITIANTMDLPEITNGACYKQIRKVASVSGDARRALDICRRAAEIAESEGKNTLVSMNHVNEALNAMITQPKVKAIKYCSRLQQLILQAVVAEVERTGVEETTFSDVYRMFECVANINGFQKVSCTLALAAVAKLGACRLLLTDQKLHDFHQKLILNVSTDDVYYALKEE</sequence>
<protein>
    <submittedName>
        <fullName evidence="1">Cell division control protein 6-related</fullName>
    </submittedName>
</protein>
<name>A0ACB9TLL9_HOLOL</name>
<gene>
    <name evidence="1" type="ORF">MML48_2g00017725</name>
</gene>